<dbReference type="Gene3D" id="3.30.1330.30">
    <property type="match status" value="1"/>
</dbReference>
<dbReference type="GO" id="GO:0006396">
    <property type="term" value="P:RNA processing"/>
    <property type="evidence" value="ECO:0007669"/>
    <property type="project" value="InterPro"/>
</dbReference>
<evidence type="ECO:0000313" key="5">
    <source>
        <dbReference type="EMBL" id="MBJ7603575.1"/>
    </source>
</evidence>
<keyword evidence="3" id="KW-0808">Transferase</keyword>
<dbReference type="SUPFAM" id="SSF55315">
    <property type="entry name" value="L30e-like"/>
    <property type="match status" value="1"/>
</dbReference>
<dbReference type="GO" id="GO:0005737">
    <property type="term" value="C:cytoplasm"/>
    <property type="evidence" value="ECO:0007669"/>
    <property type="project" value="UniProtKB-ARBA"/>
</dbReference>
<dbReference type="RefSeq" id="WP_338179824.1">
    <property type="nucleotide sequence ID" value="NZ_JAEKNQ010000038.1"/>
</dbReference>
<accession>A0A934N7E9</accession>
<dbReference type="EMBL" id="JAEKNQ010000038">
    <property type="protein sequence ID" value="MBJ7603575.1"/>
    <property type="molecule type" value="Genomic_DNA"/>
</dbReference>
<dbReference type="Proteomes" id="UP000620075">
    <property type="component" value="Unassembled WGS sequence"/>
</dbReference>
<dbReference type="SUPFAM" id="SSF75217">
    <property type="entry name" value="alpha/beta knot"/>
    <property type="match status" value="1"/>
</dbReference>
<keyword evidence="2 5" id="KW-0489">Methyltransferase</keyword>
<dbReference type="PANTHER" id="PTHR43191:SF2">
    <property type="entry name" value="RRNA METHYLTRANSFERASE 3, MITOCHONDRIAL"/>
    <property type="match status" value="1"/>
</dbReference>
<dbReference type="SMART" id="SM00967">
    <property type="entry name" value="SpoU_sub_bind"/>
    <property type="match status" value="1"/>
</dbReference>
<evidence type="ECO:0000256" key="3">
    <source>
        <dbReference type="ARBA" id="ARBA00022679"/>
    </source>
</evidence>
<comment type="caution">
    <text evidence="5">The sequence shown here is derived from an EMBL/GenBank/DDBJ whole genome shotgun (WGS) entry which is preliminary data.</text>
</comment>
<evidence type="ECO:0000256" key="2">
    <source>
        <dbReference type="ARBA" id="ARBA00022603"/>
    </source>
</evidence>
<feature type="domain" description="RNA 2-O ribose methyltransferase substrate binding" evidence="4">
    <location>
        <begin position="40"/>
        <end position="105"/>
    </location>
</feature>
<reference evidence="5 6" key="1">
    <citation type="submission" date="2020-10" db="EMBL/GenBank/DDBJ databases">
        <title>Ca. Dormibacterota MAGs.</title>
        <authorList>
            <person name="Montgomery K."/>
        </authorList>
    </citation>
    <scope>NUCLEOTIDE SEQUENCE [LARGE SCALE GENOMIC DNA]</scope>
    <source>
        <strain evidence="5">SC8811_S16_3</strain>
    </source>
</reference>
<dbReference type="Pfam" id="PF22435">
    <property type="entry name" value="MRM3-like_sub_bind"/>
    <property type="match status" value="1"/>
</dbReference>
<dbReference type="GO" id="GO:0008173">
    <property type="term" value="F:RNA methyltransferase activity"/>
    <property type="evidence" value="ECO:0007669"/>
    <property type="project" value="InterPro"/>
</dbReference>
<dbReference type="InterPro" id="IPR029026">
    <property type="entry name" value="tRNA_m1G_MTases_N"/>
</dbReference>
<dbReference type="Gene3D" id="3.40.1280.10">
    <property type="match status" value="1"/>
</dbReference>
<evidence type="ECO:0000313" key="6">
    <source>
        <dbReference type="Proteomes" id="UP000620075"/>
    </source>
</evidence>
<dbReference type="InterPro" id="IPR013123">
    <property type="entry name" value="SpoU_subst-bd"/>
</dbReference>
<dbReference type="InterPro" id="IPR029028">
    <property type="entry name" value="Alpha/beta_knot_MTases"/>
</dbReference>
<proteinExistence type="inferred from homology"/>
<dbReference type="InterPro" id="IPR001537">
    <property type="entry name" value="SpoU_MeTrfase"/>
</dbReference>
<dbReference type="GO" id="GO:0032259">
    <property type="term" value="P:methylation"/>
    <property type="evidence" value="ECO:0007669"/>
    <property type="project" value="UniProtKB-KW"/>
</dbReference>
<dbReference type="AlphaFoldDB" id="A0A934N7E9"/>
<organism evidence="5 6">
    <name type="scientific">Candidatus Dormiibacter inghamiae</name>
    <dbReference type="NCBI Taxonomy" id="3127013"/>
    <lineage>
        <taxon>Bacteria</taxon>
        <taxon>Bacillati</taxon>
        <taxon>Candidatus Dormiibacterota</taxon>
        <taxon>Candidatus Dormibacteria</taxon>
        <taxon>Candidatus Dormibacterales</taxon>
        <taxon>Candidatus Dormibacteraceae</taxon>
        <taxon>Candidatus Dormiibacter</taxon>
    </lineage>
</organism>
<dbReference type="InterPro" id="IPR029064">
    <property type="entry name" value="Ribosomal_eL30-like_sf"/>
</dbReference>
<gene>
    <name evidence="5" type="ORF">JF888_10360</name>
</gene>
<dbReference type="GO" id="GO:0003723">
    <property type="term" value="F:RNA binding"/>
    <property type="evidence" value="ECO:0007669"/>
    <property type="project" value="InterPro"/>
</dbReference>
<evidence type="ECO:0000256" key="1">
    <source>
        <dbReference type="ARBA" id="ARBA00007228"/>
    </source>
</evidence>
<evidence type="ECO:0000259" key="4">
    <source>
        <dbReference type="SMART" id="SM00967"/>
    </source>
</evidence>
<dbReference type="Pfam" id="PF00588">
    <property type="entry name" value="SpoU_methylase"/>
    <property type="match status" value="1"/>
</dbReference>
<dbReference type="PANTHER" id="PTHR43191">
    <property type="entry name" value="RRNA METHYLTRANSFERASE 3"/>
    <property type="match status" value="1"/>
</dbReference>
<comment type="similarity">
    <text evidence="1">Belongs to the class IV-like SAM-binding methyltransferase superfamily. RNA methyltransferase TrmH family.</text>
</comment>
<protein>
    <submittedName>
        <fullName evidence="5">RNA methyltransferase</fullName>
    </submittedName>
</protein>
<dbReference type="CDD" id="cd18095">
    <property type="entry name" value="SpoU-like_rRNA-MTase"/>
    <property type="match status" value="1"/>
</dbReference>
<dbReference type="InterPro" id="IPR053888">
    <property type="entry name" value="MRM3-like_sub_bind"/>
</dbReference>
<name>A0A934N7E9_9BACT</name>
<sequence>MPSRASRAAPAAPEAVLSSENRAVKRLRQLAKKREPGLTLIEGPRVVAEAAARGVRLELLALRKGSESSIPAERVIELAPRVFSALSQTVSPQGVLAIGAVREFSVPEALAAARAAGWPLLVLDGVQDPGNVGTICRSAVAAGAPAIAVLGGADPFSAKAVRASAGAVFGLGVARGTWAELATVRGLGATPRGGADIRRLDLGGVDVLALGSEAHGLSNPRLGPVTIPMQPGAESLNVAAAAAVLLFELRRRLS</sequence>
<dbReference type="InterPro" id="IPR051259">
    <property type="entry name" value="rRNA_Methyltransferase"/>
</dbReference>